<dbReference type="PANTHER" id="PTHR31459">
    <property type="match status" value="1"/>
</dbReference>
<reference evidence="4" key="1">
    <citation type="journal article" date="2021" name="Microb. Physiol.">
        <title>Proteogenomic Insights into the Physiology of Marine, Sulfate-Reducing, Filamentous Desulfonema limicola and Desulfonema magnum.</title>
        <authorList>
            <person name="Schnaars V."/>
            <person name="Wohlbrand L."/>
            <person name="Scheve S."/>
            <person name="Hinrichs C."/>
            <person name="Reinhardt R."/>
            <person name="Rabus R."/>
        </authorList>
    </citation>
    <scope>NUCLEOTIDE SEQUENCE</scope>
    <source>
        <strain evidence="4">4be13</strain>
    </source>
</reference>
<name>A0A975BLK4_9BACT</name>
<dbReference type="EMBL" id="CP061800">
    <property type="protein sequence ID" value="QTA87668.1"/>
    <property type="molecule type" value="Genomic_DNA"/>
</dbReference>
<dbReference type="InterPro" id="IPR045043">
    <property type="entry name" value="Lea14-like"/>
</dbReference>
<evidence type="ECO:0000256" key="1">
    <source>
        <dbReference type="ARBA" id="ARBA00005960"/>
    </source>
</evidence>
<evidence type="ECO:0000256" key="2">
    <source>
        <dbReference type="SAM" id="SignalP"/>
    </source>
</evidence>
<dbReference type="AlphaFoldDB" id="A0A975BLK4"/>
<evidence type="ECO:0000259" key="3">
    <source>
        <dbReference type="SMART" id="SM00769"/>
    </source>
</evidence>
<dbReference type="PANTHER" id="PTHR31459:SF2">
    <property type="entry name" value="OS03G0843300 PROTEIN"/>
    <property type="match status" value="1"/>
</dbReference>
<dbReference type="GO" id="GO:0009269">
    <property type="term" value="P:response to desiccation"/>
    <property type="evidence" value="ECO:0007669"/>
    <property type="project" value="InterPro"/>
</dbReference>
<feature type="chain" id="PRO_5037422973" evidence="2">
    <location>
        <begin position="22"/>
        <end position="283"/>
    </location>
</feature>
<feature type="domain" description="Water stress and hypersensitive response" evidence="3">
    <location>
        <begin position="156"/>
        <end position="273"/>
    </location>
</feature>
<evidence type="ECO:0000313" key="5">
    <source>
        <dbReference type="Proteomes" id="UP000663722"/>
    </source>
</evidence>
<dbReference type="KEGG" id="dmm:dnm_037020"/>
<dbReference type="SMART" id="SM00769">
    <property type="entry name" value="WHy"/>
    <property type="match status" value="2"/>
</dbReference>
<dbReference type="Gene3D" id="2.60.40.1820">
    <property type="match status" value="2"/>
</dbReference>
<dbReference type="Pfam" id="PF03168">
    <property type="entry name" value="LEA_2"/>
    <property type="match status" value="2"/>
</dbReference>
<sequence length="283" mass="31124">MYRKTALFVSILITIMTGGCATLETLQQFIQKPEVQFEGMSLESASLAEGNLLFKFKVTNPNPIGATIRNVAYDLRFNDKTFVKNVLNKSITLKANGSNMLELPVTVSYLDLFESVTAFIQSDKLVYDLSGSVGVGPFDIPYHTKGNLTVPTLPKVSLNKVEVSNLSFTKASMMFSLDVTNSNPFTVNLTGLDYNIKLGGKEFAQGIAGNISPITKHGKTTIEIPFNMNLLELGRSAYHLLTKSSSGYEVTGAMQFNLPKIGEKEFPFQKFGKVSFNKGTRNK</sequence>
<dbReference type="SUPFAM" id="SSF117070">
    <property type="entry name" value="LEA14-like"/>
    <property type="match status" value="2"/>
</dbReference>
<evidence type="ECO:0000313" key="4">
    <source>
        <dbReference type="EMBL" id="QTA87668.1"/>
    </source>
</evidence>
<feature type="domain" description="Water stress and hypersensitive response" evidence="3">
    <location>
        <begin position="35"/>
        <end position="151"/>
    </location>
</feature>
<dbReference type="RefSeq" id="WP_207682769.1">
    <property type="nucleotide sequence ID" value="NZ_CP061800.1"/>
</dbReference>
<organism evidence="4 5">
    <name type="scientific">Desulfonema magnum</name>
    <dbReference type="NCBI Taxonomy" id="45655"/>
    <lineage>
        <taxon>Bacteria</taxon>
        <taxon>Pseudomonadati</taxon>
        <taxon>Thermodesulfobacteriota</taxon>
        <taxon>Desulfobacteria</taxon>
        <taxon>Desulfobacterales</taxon>
        <taxon>Desulfococcaceae</taxon>
        <taxon>Desulfonema</taxon>
    </lineage>
</organism>
<keyword evidence="2" id="KW-0732">Signal</keyword>
<dbReference type="PROSITE" id="PS51257">
    <property type="entry name" value="PROKAR_LIPOPROTEIN"/>
    <property type="match status" value="1"/>
</dbReference>
<dbReference type="InterPro" id="IPR013990">
    <property type="entry name" value="WHy-dom"/>
</dbReference>
<dbReference type="InterPro" id="IPR004864">
    <property type="entry name" value="LEA_2"/>
</dbReference>
<gene>
    <name evidence="4" type="ORF">dnm_037020</name>
</gene>
<comment type="similarity">
    <text evidence="1">Belongs to the LEA type 2 family.</text>
</comment>
<proteinExistence type="inferred from homology"/>
<accession>A0A975BLK4</accession>
<dbReference type="Proteomes" id="UP000663722">
    <property type="component" value="Chromosome"/>
</dbReference>
<keyword evidence="5" id="KW-1185">Reference proteome</keyword>
<protein>
    <submittedName>
        <fullName evidence="4">WHy domain-containing protein</fullName>
    </submittedName>
</protein>
<feature type="signal peptide" evidence="2">
    <location>
        <begin position="1"/>
        <end position="21"/>
    </location>
</feature>